<dbReference type="InterPro" id="IPR036737">
    <property type="entry name" value="OmpA-like_sf"/>
</dbReference>
<proteinExistence type="predicted"/>
<dbReference type="SUPFAM" id="SSF103088">
    <property type="entry name" value="OmpA-like"/>
    <property type="match status" value="1"/>
</dbReference>
<sequence>MGKERANAVKGLFLELGVDEKQLVVLSVGERHNNFIPKRTVMQGY</sequence>
<dbReference type="EMBL" id="CP011038">
    <property type="protein sequence ID" value="ASM56305.1"/>
    <property type="molecule type" value="Genomic_DNA"/>
</dbReference>
<keyword evidence="2" id="KW-1185">Reference proteome</keyword>
<dbReference type="KEGG" id="png:PNIG_p0022"/>
<reference evidence="1 2" key="1">
    <citation type="submission" date="2015-03" db="EMBL/GenBank/DDBJ databases">
        <authorList>
            <person name="Xie B.-B."/>
            <person name="Rong J.-C."/>
            <person name="Qin Q.-L."/>
            <person name="Zhang Y.-Z."/>
        </authorList>
    </citation>
    <scope>NUCLEOTIDE SEQUENCE [LARGE SCALE GENOMIC DNA]</scope>
    <source>
        <strain evidence="1 2">KMM 661</strain>
        <plasmid evidence="1 2">unnamed</plasmid>
    </source>
</reference>
<evidence type="ECO:0000313" key="2">
    <source>
        <dbReference type="Proteomes" id="UP000198329"/>
    </source>
</evidence>
<keyword evidence="1" id="KW-0614">Plasmid</keyword>
<gene>
    <name evidence="1" type="ORF">PNIG_p0022</name>
</gene>
<dbReference type="Proteomes" id="UP000198329">
    <property type="component" value="Plasmid unnamed"/>
</dbReference>
<dbReference type="GeneID" id="300944020"/>
<evidence type="ECO:0000313" key="1">
    <source>
        <dbReference type="EMBL" id="ASM56305.1"/>
    </source>
</evidence>
<geneLocation type="plasmid" evidence="1 2">
    <name>unnamed</name>
</geneLocation>
<protein>
    <submittedName>
        <fullName evidence="1">Uncharacterized protein</fullName>
    </submittedName>
</protein>
<dbReference type="RefSeq" id="WP_370446757.1">
    <property type="nucleotide sequence ID" value="NZ_BJXZ01000040.1"/>
</dbReference>
<accession>A0AAC9UJ51</accession>
<organism evidence="1 2">
    <name type="scientific">Pseudoalteromonas nigrifaciens</name>
    <dbReference type="NCBI Taxonomy" id="28109"/>
    <lineage>
        <taxon>Bacteria</taxon>
        <taxon>Pseudomonadati</taxon>
        <taxon>Pseudomonadota</taxon>
        <taxon>Gammaproteobacteria</taxon>
        <taxon>Alteromonadales</taxon>
        <taxon>Pseudoalteromonadaceae</taxon>
        <taxon>Pseudoalteromonas</taxon>
    </lineage>
</organism>
<dbReference type="AlphaFoldDB" id="A0AAC9UJ51"/>
<name>A0AAC9UJ51_9GAMM</name>